<feature type="non-terminal residue" evidence="2">
    <location>
        <position position="52"/>
    </location>
</feature>
<proteinExistence type="predicted"/>
<comment type="caution">
    <text evidence="2">The sequence shown here is derived from an EMBL/GenBank/DDBJ whole genome shotgun (WGS) entry which is preliminary data.</text>
</comment>
<evidence type="ECO:0000313" key="2">
    <source>
        <dbReference type="EMBL" id="CAF5002519.1"/>
    </source>
</evidence>
<evidence type="ECO:0000313" key="3">
    <source>
        <dbReference type="Proteomes" id="UP000681720"/>
    </source>
</evidence>
<protein>
    <submittedName>
        <fullName evidence="2">Uncharacterized protein</fullName>
    </submittedName>
</protein>
<accession>A0A8S3DCD7</accession>
<feature type="non-terminal residue" evidence="2">
    <location>
        <position position="1"/>
    </location>
</feature>
<dbReference type="EMBL" id="CAJOBJ010197448">
    <property type="protein sequence ID" value="CAF4973041.1"/>
    <property type="molecule type" value="Genomic_DNA"/>
</dbReference>
<dbReference type="Proteomes" id="UP000681720">
    <property type="component" value="Unassembled WGS sequence"/>
</dbReference>
<sequence length="52" mass="6099">GDVDFRILTYLEQQQQLKKTNRAWLDRCVDVILVFLTDEDVRLRQVAASTFA</sequence>
<gene>
    <name evidence="1" type="ORF">GIL414_LOCUS55541</name>
    <name evidence="2" type="ORF">GIL414_LOCUS57336</name>
</gene>
<dbReference type="EMBL" id="CAJOBJ010207922">
    <property type="protein sequence ID" value="CAF5002519.1"/>
    <property type="molecule type" value="Genomic_DNA"/>
</dbReference>
<name>A0A8S3DCD7_9BILA</name>
<organism evidence="2 3">
    <name type="scientific">Rotaria magnacalcarata</name>
    <dbReference type="NCBI Taxonomy" id="392030"/>
    <lineage>
        <taxon>Eukaryota</taxon>
        <taxon>Metazoa</taxon>
        <taxon>Spiralia</taxon>
        <taxon>Gnathifera</taxon>
        <taxon>Rotifera</taxon>
        <taxon>Eurotatoria</taxon>
        <taxon>Bdelloidea</taxon>
        <taxon>Philodinida</taxon>
        <taxon>Philodinidae</taxon>
        <taxon>Rotaria</taxon>
    </lineage>
</organism>
<dbReference type="AlphaFoldDB" id="A0A8S3DCD7"/>
<evidence type="ECO:0000313" key="1">
    <source>
        <dbReference type="EMBL" id="CAF4973041.1"/>
    </source>
</evidence>
<reference evidence="2" key="1">
    <citation type="submission" date="2021-02" db="EMBL/GenBank/DDBJ databases">
        <authorList>
            <person name="Nowell W R."/>
        </authorList>
    </citation>
    <scope>NUCLEOTIDE SEQUENCE</scope>
</reference>